<dbReference type="InterPro" id="IPR000524">
    <property type="entry name" value="Tscrpt_reg_HTH_GntR"/>
</dbReference>
<keyword evidence="6" id="KW-0804">Transcription</keyword>
<comment type="caution">
    <text evidence="8">The sequence shown here is derived from an EMBL/GenBank/DDBJ whole genome shotgun (WGS) entry which is preliminary data.</text>
</comment>
<dbReference type="PRINTS" id="PR00035">
    <property type="entry name" value="HTHGNTR"/>
</dbReference>
<reference evidence="8 9" key="1">
    <citation type="submission" date="2018-10" db="EMBL/GenBank/DDBJ databases">
        <title>Draft genome sequence of Bacillus salarius IM0101, isolated from a hypersaline soil in Inner Mongolia, China.</title>
        <authorList>
            <person name="Yamprayoonswat W."/>
            <person name="Boonvisut S."/>
            <person name="Jumpathong W."/>
            <person name="Sittihan S."/>
            <person name="Ruangsuj P."/>
            <person name="Wanthongcharoen S."/>
            <person name="Thongpramul N."/>
            <person name="Pimmason S."/>
            <person name="Yu B."/>
            <person name="Yasawong M."/>
        </authorList>
    </citation>
    <scope>NUCLEOTIDE SEQUENCE [LARGE SCALE GENOMIC DNA]</scope>
    <source>
        <strain evidence="8 9">IM0101</strain>
    </source>
</reference>
<evidence type="ECO:0000256" key="3">
    <source>
        <dbReference type="ARBA" id="ARBA00022898"/>
    </source>
</evidence>
<name>A0A428MTA0_9BACI</name>
<organism evidence="8 9">
    <name type="scientific">Salibacterium salarium</name>
    <dbReference type="NCBI Taxonomy" id="284579"/>
    <lineage>
        <taxon>Bacteria</taxon>
        <taxon>Bacillati</taxon>
        <taxon>Bacillota</taxon>
        <taxon>Bacilli</taxon>
        <taxon>Bacillales</taxon>
        <taxon>Bacillaceae</taxon>
    </lineage>
</organism>
<dbReference type="Gene3D" id="1.10.10.10">
    <property type="entry name" value="Winged helix-like DNA-binding domain superfamily/Winged helix DNA-binding domain"/>
    <property type="match status" value="1"/>
</dbReference>
<dbReference type="AlphaFoldDB" id="A0A428MTA0"/>
<dbReference type="SUPFAM" id="SSF46785">
    <property type="entry name" value="Winged helix' DNA-binding domain"/>
    <property type="match status" value="1"/>
</dbReference>
<keyword evidence="2" id="KW-0808">Transferase</keyword>
<evidence type="ECO:0000256" key="4">
    <source>
        <dbReference type="ARBA" id="ARBA00023015"/>
    </source>
</evidence>
<evidence type="ECO:0000313" key="9">
    <source>
        <dbReference type="Proteomes" id="UP000275076"/>
    </source>
</evidence>
<evidence type="ECO:0000256" key="5">
    <source>
        <dbReference type="ARBA" id="ARBA00023125"/>
    </source>
</evidence>
<dbReference type="OrthoDB" id="9802328at2"/>
<dbReference type="RefSeq" id="WP_125562698.1">
    <property type="nucleotide sequence ID" value="NZ_RBVX01000072.1"/>
</dbReference>
<dbReference type="GO" id="GO:0003700">
    <property type="term" value="F:DNA-binding transcription factor activity"/>
    <property type="evidence" value="ECO:0007669"/>
    <property type="project" value="InterPro"/>
</dbReference>
<proteinExistence type="predicted"/>
<gene>
    <name evidence="8" type="ORF">D7Z54_31685</name>
</gene>
<dbReference type="EMBL" id="RBVX01000072">
    <property type="protein sequence ID" value="RSL29365.1"/>
    <property type="molecule type" value="Genomic_DNA"/>
</dbReference>
<dbReference type="PROSITE" id="PS50949">
    <property type="entry name" value="HTH_GNTR"/>
    <property type="match status" value="1"/>
</dbReference>
<accession>A0A428MTA0</accession>
<dbReference type="GO" id="GO:0008483">
    <property type="term" value="F:transaminase activity"/>
    <property type="evidence" value="ECO:0007669"/>
    <property type="project" value="UniProtKB-KW"/>
</dbReference>
<keyword evidence="2" id="KW-0032">Aminotransferase</keyword>
<dbReference type="InterPro" id="IPR051446">
    <property type="entry name" value="HTH_trans_reg/aminotransferase"/>
</dbReference>
<keyword evidence="5" id="KW-0238">DNA-binding</keyword>
<keyword evidence="3" id="KW-0663">Pyridoxal phosphate</keyword>
<sequence length="98" mass="11321">MMRESYLNEHYNYLKIVEYIEKKVNTGEWTAGRKLPSQRELAKGFGMNRSTVIHALEVLKDQELIESKAGSGTYVASQLSPLSQQINWNRYSKFSVHP</sequence>
<dbReference type="PANTHER" id="PTHR46577:SF1">
    <property type="entry name" value="HTH-TYPE TRANSCRIPTIONAL REGULATORY PROTEIN GABR"/>
    <property type="match status" value="1"/>
</dbReference>
<dbReference type="InterPro" id="IPR036388">
    <property type="entry name" value="WH-like_DNA-bd_sf"/>
</dbReference>
<dbReference type="CDD" id="cd07377">
    <property type="entry name" value="WHTH_GntR"/>
    <property type="match status" value="1"/>
</dbReference>
<keyword evidence="9" id="KW-1185">Reference proteome</keyword>
<dbReference type="Proteomes" id="UP000275076">
    <property type="component" value="Unassembled WGS sequence"/>
</dbReference>
<evidence type="ECO:0000256" key="6">
    <source>
        <dbReference type="ARBA" id="ARBA00023163"/>
    </source>
</evidence>
<evidence type="ECO:0000259" key="7">
    <source>
        <dbReference type="PROSITE" id="PS50949"/>
    </source>
</evidence>
<evidence type="ECO:0000313" key="8">
    <source>
        <dbReference type="EMBL" id="RSL29365.1"/>
    </source>
</evidence>
<feature type="domain" description="HTH gntR-type" evidence="7">
    <location>
        <begin position="10"/>
        <end position="78"/>
    </location>
</feature>
<dbReference type="GO" id="GO:0003677">
    <property type="term" value="F:DNA binding"/>
    <property type="evidence" value="ECO:0007669"/>
    <property type="project" value="UniProtKB-KW"/>
</dbReference>
<dbReference type="InterPro" id="IPR036390">
    <property type="entry name" value="WH_DNA-bd_sf"/>
</dbReference>
<comment type="cofactor">
    <cofactor evidence="1">
        <name>pyridoxal 5'-phosphate</name>
        <dbReference type="ChEBI" id="CHEBI:597326"/>
    </cofactor>
</comment>
<evidence type="ECO:0000256" key="1">
    <source>
        <dbReference type="ARBA" id="ARBA00001933"/>
    </source>
</evidence>
<dbReference type="Pfam" id="PF00392">
    <property type="entry name" value="GntR"/>
    <property type="match status" value="1"/>
</dbReference>
<evidence type="ECO:0000256" key="2">
    <source>
        <dbReference type="ARBA" id="ARBA00022576"/>
    </source>
</evidence>
<protein>
    <submittedName>
        <fullName evidence="8">GntR family transcriptional regulator</fullName>
    </submittedName>
</protein>
<dbReference type="SMART" id="SM00345">
    <property type="entry name" value="HTH_GNTR"/>
    <property type="match status" value="1"/>
</dbReference>
<dbReference type="PANTHER" id="PTHR46577">
    <property type="entry name" value="HTH-TYPE TRANSCRIPTIONAL REGULATORY PROTEIN GABR"/>
    <property type="match status" value="1"/>
</dbReference>
<keyword evidence="4" id="KW-0805">Transcription regulation</keyword>